<evidence type="ECO:0000256" key="3">
    <source>
        <dbReference type="ARBA" id="ARBA00022729"/>
    </source>
</evidence>
<comment type="similarity">
    <text evidence="2">Belongs to the SusD family.</text>
</comment>
<dbReference type="EMBL" id="CP002352">
    <property type="protein sequence ID" value="ADV43288.1"/>
    <property type="molecule type" value="Genomic_DNA"/>
</dbReference>
<dbReference type="GO" id="GO:0009279">
    <property type="term" value="C:cell outer membrane"/>
    <property type="evidence" value="ECO:0007669"/>
    <property type="project" value="UniProtKB-SubCell"/>
</dbReference>
<dbReference type="PATRIC" id="fig|693979.3.peg.1359"/>
<dbReference type="Proteomes" id="UP000008630">
    <property type="component" value="Chromosome"/>
</dbReference>
<keyword evidence="5" id="KW-0998">Cell outer membrane</keyword>
<dbReference type="RefSeq" id="WP_013546882.1">
    <property type="nucleotide sequence ID" value="NC_014933.1"/>
</dbReference>
<evidence type="ECO:0000256" key="2">
    <source>
        <dbReference type="ARBA" id="ARBA00006275"/>
    </source>
</evidence>
<accession>E6STY7</accession>
<dbReference type="OrthoDB" id="727588at2"/>
<evidence type="ECO:0000259" key="7">
    <source>
        <dbReference type="Pfam" id="PF14322"/>
    </source>
</evidence>
<dbReference type="Gene3D" id="2.20.20.130">
    <property type="match status" value="1"/>
</dbReference>
<dbReference type="Gene3D" id="1.25.40.900">
    <property type="match status" value="1"/>
</dbReference>
<keyword evidence="3" id="KW-0732">Signal</keyword>
<dbReference type="eggNOG" id="COG3193">
    <property type="taxonomic scope" value="Bacteria"/>
</dbReference>
<dbReference type="AlphaFoldDB" id="E6STY7"/>
<feature type="domain" description="SusD-like N-terminal" evidence="7">
    <location>
        <begin position="97"/>
        <end position="209"/>
    </location>
</feature>
<dbReference type="Pfam" id="PF07980">
    <property type="entry name" value="SusD_RagB"/>
    <property type="match status" value="1"/>
</dbReference>
<proteinExistence type="inferred from homology"/>
<reference evidence="8 9" key="2">
    <citation type="journal article" date="2011" name="Stand. Genomic Sci.">
        <title>Complete genome sequence of Bacteroides helcogenes type strain (P 36-108).</title>
        <authorList>
            <person name="Pati A."/>
            <person name="Gronow S."/>
            <person name="Zeytun A."/>
            <person name="Lapidus A."/>
            <person name="Nolan M."/>
            <person name="Hammon N."/>
            <person name="Deshpande S."/>
            <person name="Cheng J.F."/>
            <person name="Tapia R."/>
            <person name="Han C."/>
            <person name="Goodwin L."/>
            <person name="Pitluck S."/>
            <person name="Liolios K."/>
            <person name="Pagani I."/>
            <person name="Ivanova N."/>
            <person name="Mavromatis K."/>
            <person name="Chen A."/>
            <person name="Palaniappan K."/>
            <person name="Land M."/>
            <person name="Hauser L."/>
            <person name="Chang Y.J."/>
            <person name="Jeffries C.D."/>
            <person name="Detter J.C."/>
            <person name="Brambilla E."/>
            <person name="Rohde M."/>
            <person name="Goker M."/>
            <person name="Woyke T."/>
            <person name="Bristow J."/>
            <person name="Eisen J.A."/>
            <person name="Markowitz V."/>
            <person name="Hugenholtz P."/>
            <person name="Kyrpides N.C."/>
            <person name="Klenk H.P."/>
            <person name="Lucas S."/>
        </authorList>
    </citation>
    <scope>NUCLEOTIDE SEQUENCE [LARGE SCALE GENOMIC DNA]</scope>
    <source>
        <strain evidence="9">ATCC 35417 / DSM 20613 / JCM 6297 / CCUG 15421 / P 36-108</strain>
    </source>
</reference>
<dbReference type="KEGG" id="bhl:Bache_1280"/>
<organism evidence="8 9">
    <name type="scientific">Bacteroides helcogenes (strain ATCC 35417 / DSM 20613 / JCM 6297 / CCUG 15421 / P 36-108)</name>
    <dbReference type="NCBI Taxonomy" id="693979"/>
    <lineage>
        <taxon>Bacteria</taxon>
        <taxon>Pseudomonadati</taxon>
        <taxon>Bacteroidota</taxon>
        <taxon>Bacteroidia</taxon>
        <taxon>Bacteroidales</taxon>
        <taxon>Bacteroidaceae</taxon>
        <taxon>Bacteroides</taxon>
    </lineage>
</organism>
<evidence type="ECO:0000313" key="9">
    <source>
        <dbReference type="Proteomes" id="UP000008630"/>
    </source>
</evidence>
<dbReference type="InterPro" id="IPR011990">
    <property type="entry name" value="TPR-like_helical_dom_sf"/>
</dbReference>
<dbReference type="Pfam" id="PF14322">
    <property type="entry name" value="SusD-like_3"/>
    <property type="match status" value="1"/>
</dbReference>
<reference key="1">
    <citation type="submission" date="2010-11" db="EMBL/GenBank/DDBJ databases">
        <title>The complete genome of Bacteroides helcogenes P 36-108.</title>
        <authorList>
            <consortium name="US DOE Joint Genome Institute (JGI-PGF)"/>
            <person name="Lucas S."/>
            <person name="Copeland A."/>
            <person name="Lapidus A."/>
            <person name="Bruce D."/>
            <person name="Goodwin L."/>
            <person name="Pitluck S."/>
            <person name="Kyrpides N."/>
            <person name="Mavromatis K."/>
            <person name="Ivanova N."/>
            <person name="Zeytun A."/>
            <person name="Brettin T."/>
            <person name="Detter J.C."/>
            <person name="Tapia R."/>
            <person name="Han C."/>
            <person name="Land M."/>
            <person name="Hauser L."/>
            <person name="Markowitz V."/>
            <person name="Cheng J.-F."/>
            <person name="Hugenholtz P."/>
            <person name="Woyke T."/>
            <person name="Wu D."/>
            <person name="Gronow S."/>
            <person name="Wellnitz S."/>
            <person name="Brambilla E."/>
            <person name="Klenk H.-P."/>
            <person name="Eisen J.A."/>
        </authorList>
    </citation>
    <scope>NUCLEOTIDE SEQUENCE</scope>
    <source>
        <strain>P 36-108</strain>
    </source>
</reference>
<sequence length="473" mass="54248">MQYKYLNISINLLRKMIAIVQATVFLLSCDFDPVDYIDESKIFTSVERLDNAALGVYEAWYPEYIIRISSLITDECAIGAQNLGLDAIGQSIFRWTFSSDDDDVLAPWANGYKVIGRVNKILEKIDTVPVRDEEEEQKKRSIKGELLAIRAFVHFDLYRVYGYSGIYDATAPAVPYMKICKMNSQPSRPDTGSFFSDLWHDIEEAESLKPVNDVIRVGMTAIECLHARVALYAEKYQEAADYAGKVIHKIALTSSTEFPLLWDDNENGEIIFKLKRSKVNDIRPGDLFYKTCSDKVLFTPSRKLLDMYDIDSDVRYKSWYAKSSDHSSLYLITKYTGTNENRNLNDVKMLRVSEMYLIRAEALLRSGKHSVIYLASKDLNDLRAHRISNYKNENFFNNPDGLLNAIIEERFKELSYEGHRYFDLKRLGKSIERTANFAASSDILDVASPCYFIPIPQSEVLSNPNIRPNNKGW</sequence>
<dbReference type="Gene3D" id="1.25.40.390">
    <property type="match status" value="1"/>
</dbReference>
<keyword evidence="9" id="KW-1185">Reference proteome</keyword>
<feature type="domain" description="RagB/SusD" evidence="6">
    <location>
        <begin position="333"/>
        <end position="473"/>
    </location>
</feature>
<evidence type="ECO:0000256" key="5">
    <source>
        <dbReference type="ARBA" id="ARBA00023237"/>
    </source>
</evidence>
<dbReference type="HOGENOM" id="CLU_015553_3_5_10"/>
<protein>
    <submittedName>
        <fullName evidence="8">RagB/SusD domain protein</fullName>
    </submittedName>
</protein>
<dbReference type="SUPFAM" id="SSF48452">
    <property type="entry name" value="TPR-like"/>
    <property type="match status" value="1"/>
</dbReference>
<dbReference type="PROSITE" id="PS51257">
    <property type="entry name" value="PROKAR_LIPOPROTEIN"/>
    <property type="match status" value="1"/>
</dbReference>
<comment type="subcellular location">
    <subcellularLocation>
        <location evidence="1">Cell outer membrane</location>
    </subcellularLocation>
</comment>
<name>E6STY7_BACT6</name>
<evidence type="ECO:0000259" key="6">
    <source>
        <dbReference type="Pfam" id="PF07980"/>
    </source>
</evidence>
<dbReference type="InterPro" id="IPR033985">
    <property type="entry name" value="SusD-like_N"/>
</dbReference>
<evidence type="ECO:0000256" key="4">
    <source>
        <dbReference type="ARBA" id="ARBA00023136"/>
    </source>
</evidence>
<gene>
    <name evidence="8" type="ordered locus">Bache_1280</name>
</gene>
<dbReference type="InterPro" id="IPR012944">
    <property type="entry name" value="SusD_RagB_dom"/>
</dbReference>
<dbReference type="STRING" id="693979.Bache_1280"/>
<evidence type="ECO:0000256" key="1">
    <source>
        <dbReference type="ARBA" id="ARBA00004442"/>
    </source>
</evidence>
<evidence type="ECO:0000313" key="8">
    <source>
        <dbReference type="EMBL" id="ADV43288.1"/>
    </source>
</evidence>
<keyword evidence="4" id="KW-0472">Membrane</keyword>